<dbReference type="PANTHER" id="PTHR12992">
    <property type="entry name" value="NUDIX HYDROLASE"/>
    <property type="match status" value="1"/>
</dbReference>
<proteinExistence type="predicted"/>
<dbReference type="GO" id="GO:0010945">
    <property type="term" value="F:coenzyme A diphosphatase activity"/>
    <property type="evidence" value="ECO:0007669"/>
    <property type="project" value="InterPro"/>
</dbReference>
<protein>
    <submittedName>
        <fullName evidence="8">NUDIX domain-containing protein</fullName>
    </submittedName>
</protein>
<evidence type="ECO:0000256" key="4">
    <source>
        <dbReference type="ARBA" id="ARBA00022801"/>
    </source>
</evidence>
<keyword evidence="4" id="KW-0378">Hydrolase</keyword>
<evidence type="ECO:0000256" key="3">
    <source>
        <dbReference type="ARBA" id="ARBA00022723"/>
    </source>
</evidence>
<dbReference type="GO" id="GO:0046872">
    <property type="term" value="F:metal ion binding"/>
    <property type="evidence" value="ECO:0007669"/>
    <property type="project" value="UniProtKB-KW"/>
</dbReference>
<dbReference type="Proteomes" id="UP000256388">
    <property type="component" value="Unassembled WGS sequence"/>
</dbReference>
<dbReference type="OrthoDB" id="9802805at2"/>
<evidence type="ECO:0000256" key="1">
    <source>
        <dbReference type="ARBA" id="ARBA00001936"/>
    </source>
</evidence>
<evidence type="ECO:0000256" key="2">
    <source>
        <dbReference type="ARBA" id="ARBA00001946"/>
    </source>
</evidence>
<keyword evidence="5" id="KW-0460">Magnesium</keyword>
<sequence length="196" mass="22201">MTKQDDNDLINKIRQKIPPIQIEKEPAMSSNGNQAAAVLVPLAFHADELVMLFTHRSNHISRHRGQVSFPGGMEEASDKSYVDTALRETHEEIGILPANIEVFGRLTSLASTSGYQIHPYVGFIKDLNGLQKNIQEVEKIFCIPLSWILKEGNLSQEDYIRPHGDIHKVWTLKDFDGEKVWGITGEITHRFIETIK</sequence>
<dbReference type="InterPro" id="IPR000086">
    <property type="entry name" value="NUDIX_hydrolase_dom"/>
</dbReference>
<evidence type="ECO:0000256" key="6">
    <source>
        <dbReference type="ARBA" id="ARBA00023211"/>
    </source>
</evidence>
<keyword evidence="3" id="KW-0479">Metal-binding</keyword>
<dbReference type="CDD" id="cd03426">
    <property type="entry name" value="NUDIX_CoAse_Nudt7"/>
    <property type="match status" value="1"/>
</dbReference>
<evidence type="ECO:0000313" key="8">
    <source>
        <dbReference type="EMBL" id="REG10911.1"/>
    </source>
</evidence>
<name>A0A347ZT83_9CHLR</name>
<comment type="caution">
    <text evidence="8">The sequence shown here is derived from an EMBL/GenBank/DDBJ whole genome shotgun (WGS) entry which is preliminary data.</text>
</comment>
<comment type="cofactor">
    <cofactor evidence="2">
        <name>Mg(2+)</name>
        <dbReference type="ChEBI" id="CHEBI:18420"/>
    </cofactor>
</comment>
<dbReference type="Pfam" id="PF00293">
    <property type="entry name" value="NUDIX"/>
    <property type="match status" value="1"/>
</dbReference>
<accession>A0A347ZT83</accession>
<evidence type="ECO:0000256" key="5">
    <source>
        <dbReference type="ARBA" id="ARBA00022842"/>
    </source>
</evidence>
<evidence type="ECO:0000259" key="7">
    <source>
        <dbReference type="PROSITE" id="PS51462"/>
    </source>
</evidence>
<gene>
    <name evidence="8" type="ORF">DFR64_0779</name>
</gene>
<dbReference type="RefSeq" id="WP_116224062.1">
    <property type="nucleotide sequence ID" value="NZ_AP018437.1"/>
</dbReference>
<dbReference type="PROSITE" id="PS51462">
    <property type="entry name" value="NUDIX"/>
    <property type="match status" value="1"/>
</dbReference>
<dbReference type="SUPFAM" id="SSF55811">
    <property type="entry name" value="Nudix"/>
    <property type="match status" value="1"/>
</dbReference>
<dbReference type="EMBL" id="QUMS01000001">
    <property type="protein sequence ID" value="REG10911.1"/>
    <property type="molecule type" value="Genomic_DNA"/>
</dbReference>
<keyword evidence="6" id="KW-0464">Manganese</keyword>
<dbReference type="Gene3D" id="3.90.79.10">
    <property type="entry name" value="Nucleoside Triphosphate Pyrophosphohydrolase"/>
    <property type="match status" value="1"/>
</dbReference>
<feature type="domain" description="Nudix hydrolase" evidence="7">
    <location>
        <begin position="32"/>
        <end position="167"/>
    </location>
</feature>
<dbReference type="InterPro" id="IPR015797">
    <property type="entry name" value="NUDIX_hydrolase-like_dom_sf"/>
</dbReference>
<dbReference type="InterPro" id="IPR045121">
    <property type="entry name" value="CoAse"/>
</dbReference>
<dbReference type="NCBIfam" id="NF007980">
    <property type="entry name" value="PRK10707.1"/>
    <property type="match status" value="1"/>
</dbReference>
<reference evidence="8 9" key="1">
    <citation type="submission" date="2018-08" db="EMBL/GenBank/DDBJ databases">
        <title>Genomic Encyclopedia of Type Strains, Phase IV (KMG-IV): sequencing the most valuable type-strain genomes for metagenomic binning, comparative biology and taxonomic classification.</title>
        <authorList>
            <person name="Goeker M."/>
        </authorList>
    </citation>
    <scope>NUCLEOTIDE SEQUENCE [LARGE SCALE GENOMIC DNA]</scope>
    <source>
        <strain evidence="8 9">DSM 23923</strain>
    </source>
</reference>
<dbReference type="PANTHER" id="PTHR12992:SF11">
    <property type="entry name" value="MITOCHONDRIAL COENZYME A DIPHOSPHATASE NUDT8"/>
    <property type="match status" value="1"/>
</dbReference>
<evidence type="ECO:0000313" key="9">
    <source>
        <dbReference type="Proteomes" id="UP000256388"/>
    </source>
</evidence>
<keyword evidence="9" id="KW-1185">Reference proteome</keyword>
<comment type="cofactor">
    <cofactor evidence="1">
        <name>Mn(2+)</name>
        <dbReference type="ChEBI" id="CHEBI:29035"/>
    </cofactor>
</comment>
<dbReference type="AlphaFoldDB" id="A0A347ZT83"/>
<organism evidence="8 9">
    <name type="scientific">Pelolinea submarina</name>
    <dbReference type="NCBI Taxonomy" id="913107"/>
    <lineage>
        <taxon>Bacteria</taxon>
        <taxon>Bacillati</taxon>
        <taxon>Chloroflexota</taxon>
        <taxon>Anaerolineae</taxon>
        <taxon>Anaerolineales</taxon>
        <taxon>Anaerolineaceae</taxon>
        <taxon>Pelolinea</taxon>
    </lineage>
</organism>